<feature type="region of interest" description="Disordered" evidence="1">
    <location>
        <begin position="101"/>
        <end position="133"/>
    </location>
</feature>
<feature type="region of interest" description="Disordered" evidence="1">
    <location>
        <begin position="198"/>
        <end position="242"/>
    </location>
</feature>
<protein>
    <recommendedName>
        <fullName evidence="2">RapZ C-terminal domain-containing protein</fullName>
    </recommendedName>
</protein>
<evidence type="ECO:0000313" key="3">
    <source>
        <dbReference type="EMBL" id="CEN60382.1"/>
    </source>
</evidence>
<feature type="compositionally biased region" description="Basic and acidic residues" evidence="1">
    <location>
        <begin position="106"/>
        <end position="116"/>
    </location>
</feature>
<dbReference type="Pfam" id="PF22740">
    <property type="entry name" value="PapZ_C"/>
    <property type="match status" value="1"/>
</dbReference>
<feature type="domain" description="RapZ C-terminal" evidence="2">
    <location>
        <begin position="140"/>
        <end position="195"/>
    </location>
</feature>
<dbReference type="OMA" id="THRDIGD"/>
<gene>
    <name evidence="3" type="ORF">ASPCAL02822</name>
</gene>
<dbReference type="AlphaFoldDB" id="A0A0U5GND1"/>
<evidence type="ECO:0000259" key="2">
    <source>
        <dbReference type="Pfam" id="PF22740"/>
    </source>
</evidence>
<sequence>MTMDSLLTRARTIRISLFSYGHSNGPIVLQQQPGEARYHRTVAYNIRHLPNPPRHLRANGATGLSRRLQKEFLQNDSVEAFLVKVQGEISDAVREGCGLDQPFKATKPDEIDKEGCDAEEAGTPTELGADSNDKDAALEEDADIDLIVTICCEEGRHRSVAFVEELARRLTTMLKDGDGISRHWQLDIHVTHRDIEDQNEDCAQSVGKSKRPSKAQAKVRQRERREKGNRYTSGLEGEDDLD</sequence>
<proteinExistence type="predicted"/>
<reference evidence="4" key="1">
    <citation type="journal article" date="2016" name="Genome Announc.">
        <title>Draft genome sequences of fungus Aspergillus calidoustus.</title>
        <authorList>
            <person name="Horn F."/>
            <person name="Linde J."/>
            <person name="Mattern D.J."/>
            <person name="Walther G."/>
            <person name="Guthke R."/>
            <person name="Scherlach K."/>
            <person name="Martin K."/>
            <person name="Brakhage A.A."/>
            <person name="Petzke L."/>
            <person name="Valiante V."/>
        </authorList>
    </citation>
    <scope>NUCLEOTIDE SEQUENCE [LARGE SCALE GENOMIC DNA]</scope>
    <source>
        <strain evidence="4">SF006504</strain>
    </source>
</reference>
<evidence type="ECO:0000256" key="1">
    <source>
        <dbReference type="SAM" id="MobiDB-lite"/>
    </source>
</evidence>
<organism evidence="3 4">
    <name type="scientific">Aspergillus calidoustus</name>
    <dbReference type="NCBI Taxonomy" id="454130"/>
    <lineage>
        <taxon>Eukaryota</taxon>
        <taxon>Fungi</taxon>
        <taxon>Dikarya</taxon>
        <taxon>Ascomycota</taxon>
        <taxon>Pezizomycotina</taxon>
        <taxon>Eurotiomycetes</taxon>
        <taxon>Eurotiomycetidae</taxon>
        <taxon>Eurotiales</taxon>
        <taxon>Aspergillaceae</taxon>
        <taxon>Aspergillus</taxon>
        <taxon>Aspergillus subgen. Nidulantes</taxon>
    </lineage>
</organism>
<evidence type="ECO:0000313" key="4">
    <source>
        <dbReference type="Proteomes" id="UP000054771"/>
    </source>
</evidence>
<feature type="compositionally biased region" description="Basic residues" evidence="1">
    <location>
        <begin position="208"/>
        <end position="222"/>
    </location>
</feature>
<dbReference type="Proteomes" id="UP000054771">
    <property type="component" value="Unassembled WGS sequence"/>
</dbReference>
<dbReference type="STRING" id="454130.A0A0U5GND1"/>
<accession>A0A0U5GND1</accession>
<dbReference type="InterPro" id="IPR053931">
    <property type="entry name" value="RapZ_C"/>
</dbReference>
<dbReference type="OrthoDB" id="10267139at2759"/>
<keyword evidence="4" id="KW-1185">Reference proteome</keyword>
<name>A0A0U5GND1_ASPCI</name>
<dbReference type="EMBL" id="CDMC01000002">
    <property type="protein sequence ID" value="CEN60382.1"/>
    <property type="molecule type" value="Genomic_DNA"/>
</dbReference>